<reference evidence="1 2" key="1">
    <citation type="journal article" date="2011" name="Genome Res.">
        <title>Phylogeny-wide analysis of social amoeba genomes highlights ancient origins for complex intercellular communication.</title>
        <authorList>
            <person name="Heidel A.J."/>
            <person name="Lawal H.M."/>
            <person name="Felder M."/>
            <person name="Schilde C."/>
            <person name="Helps N.R."/>
            <person name="Tunggal B."/>
            <person name="Rivero F."/>
            <person name="John U."/>
            <person name="Schleicher M."/>
            <person name="Eichinger L."/>
            <person name="Platzer M."/>
            <person name="Noegel A.A."/>
            <person name="Schaap P."/>
            <person name="Gloeckner G."/>
        </authorList>
    </citation>
    <scope>NUCLEOTIDE SEQUENCE [LARGE SCALE GENOMIC DNA]</scope>
    <source>
        <strain evidence="2">ATCC 26659 / Pp 5 / PN500</strain>
    </source>
</reference>
<dbReference type="GeneID" id="31362738"/>
<dbReference type="EMBL" id="ADBJ01000031">
    <property type="protein sequence ID" value="EFA80423.1"/>
    <property type="molecule type" value="Genomic_DNA"/>
</dbReference>
<keyword evidence="2" id="KW-1185">Reference proteome</keyword>
<proteinExistence type="predicted"/>
<dbReference type="InParanoid" id="D3BEU2"/>
<comment type="caution">
    <text evidence="1">The sequence shown here is derived from an EMBL/GenBank/DDBJ whole genome shotgun (WGS) entry which is preliminary data.</text>
</comment>
<dbReference type="AlphaFoldDB" id="D3BEU2"/>
<organism evidence="1 2">
    <name type="scientific">Heterostelium pallidum (strain ATCC 26659 / Pp 5 / PN500)</name>
    <name type="common">Cellular slime mold</name>
    <name type="synonym">Polysphondylium pallidum</name>
    <dbReference type="NCBI Taxonomy" id="670386"/>
    <lineage>
        <taxon>Eukaryota</taxon>
        <taxon>Amoebozoa</taxon>
        <taxon>Evosea</taxon>
        <taxon>Eumycetozoa</taxon>
        <taxon>Dictyostelia</taxon>
        <taxon>Acytosteliales</taxon>
        <taxon>Acytosteliaceae</taxon>
        <taxon>Heterostelium</taxon>
    </lineage>
</organism>
<dbReference type="OMA" id="GFAMNPI"/>
<dbReference type="FunCoup" id="D3BEU2">
    <property type="interactions" value="805"/>
</dbReference>
<protein>
    <submittedName>
        <fullName evidence="1">Uncharacterized protein</fullName>
    </submittedName>
</protein>
<evidence type="ECO:0000313" key="2">
    <source>
        <dbReference type="Proteomes" id="UP000001396"/>
    </source>
</evidence>
<dbReference type="RefSeq" id="XP_020432543.1">
    <property type="nucleotide sequence ID" value="XM_020578095.1"/>
</dbReference>
<dbReference type="Proteomes" id="UP000001396">
    <property type="component" value="Unassembled WGS sequence"/>
</dbReference>
<name>D3BEU2_HETP5</name>
<sequence length="120" mass="14140">METELNQQEIDQIRKATIARQQLIAATEFIYTAKYLKVAGGAPDYIRYERFPHTIRIFRETGFAMNPIDKVNRMRSGEIQCIGPQTVVANEGFEINPRKYYSEWDIDYRQFAQHLKEFSN</sequence>
<gene>
    <name evidence="1" type="ORF">PPL_07257</name>
</gene>
<accession>D3BEU2</accession>
<evidence type="ECO:0000313" key="1">
    <source>
        <dbReference type="EMBL" id="EFA80423.1"/>
    </source>
</evidence>